<dbReference type="Proteomes" id="UP000199695">
    <property type="component" value="Unassembled WGS sequence"/>
</dbReference>
<feature type="active site" description="Charge relay system" evidence="5 6">
    <location>
        <position position="393"/>
    </location>
</feature>
<dbReference type="InterPro" id="IPR015500">
    <property type="entry name" value="Peptidase_S8_subtilisin-rel"/>
</dbReference>
<evidence type="ECO:0000256" key="1">
    <source>
        <dbReference type="ARBA" id="ARBA00011073"/>
    </source>
</evidence>
<accession>A0A1H8GXL0</accession>
<dbReference type="EMBL" id="FOCQ01000012">
    <property type="protein sequence ID" value="SEN48871.1"/>
    <property type="molecule type" value="Genomic_DNA"/>
</dbReference>
<protein>
    <submittedName>
        <fullName evidence="10">Serine protease, subtilisin family</fullName>
    </submittedName>
</protein>
<feature type="active site" description="Charge relay system" evidence="5 6">
    <location>
        <position position="184"/>
    </location>
</feature>
<evidence type="ECO:0000256" key="7">
    <source>
        <dbReference type="RuleBase" id="RU003355"/>
    </source>
</evidence>
<evidence type="ECO:0000256" key="3">
    <source>
        <dbReference type="ARBA" id="ARBA00022801"/>
    </source>
</evidence>
<evidence type="ECO:0000256" key="4">
    <source>
        <dbReference type="ARBA" id="ARBA00022825"/>
    </source>
</evidence>
<dbReference type="PRINTS" id="PR00723">
    <property type="entry name" value="SUBTILISIN"/>
</dbReference>
<reference evidence="10 11" key="1">
    <citation type="submission" date="2016-10" db="EMBL/GenBank/DDBJ databases">
        <authorList>
            <person name="de Groot N.N."/>
        </authorList>
    </citation>
    <scope>NUCLEOTIDE SEQUENCE [LARGE SCALE GENOMIC DNA]</scope>
    <source>
        <strain evidence="10 11">DSM 46701</strain>
    </source>
</reference>
<keyword evidence="3 6" id="KW-0378">Hydrolase</keyword>
<dbReference type="InterPro" id="IPR023827">
    <property type="entry name" value="Peptidase_S8_Asp-AS"/>
</dbReference>
<dbReference type="Pfam" id="PF00082">
    <property type="entry name" value="Peptidase_S8"/>
    <property type="match status" value="1"/>
</dbReference>
<dbReference type="PANTHER" id="PTHR43806">
    <property type="entry name" value="PEPTIDASE S8"/>
    <property type="match status" value="1"/>
</dbReference>
<keyword evidence="2 6" id="KW-0645">Protease</keyword>
<feature type="chain" id="PRO_5011732030" evidence="8">
    <location>
        <begin position="29"/>
        <end position="454"/>
    </location>
</feature>
<dbReference type="PROSITE" id="PS00137">
    <property type="entry name" value="SUBTILASE_HIS"/>
    <property type="match status" value="1"/>
</dbReference>
<evidence type="ECO:0000256" key="8">
    <source>
        <dbReference type="SAM" id="SignalP"/>
    </source>
</evidence>
<dbReference type="PANTHER" id="PTHR43806:SF11">
    <property type="entry name" value="CEREVISIN-RELATED"/>
    <property type="match status" value="1"/>
</dbReference>
<evidence type="ECO:0000313" key="10">
    <source>
        <dbReference type="EMBL" id="SEN48871.1"/>
    </source>
</evidence>
<evidence type="ECO:0000256" key="5">
    <source>
        <dbReference type="PIRSR" id="PIRSR615500-1"/>
    </source>
</evidence>
<comment type="similarity">
    <text evidence="1 6 7">Belongs to the peptidase S8 family.</text>
</comment>
<evidence type="ECO:0000256" key="2">
    <source>
        <dbReference type="ARBA" id="ARBA00022670"/>
    </source>
</evidence>
<dbReference type="GO" id="GO:0006508">
    <property type="term" value="P:proteolysis"/>
    <property type="evidence" value="ECO:0007669"/>
    <property type="project" value="UniProtKB-KW"/>
</dbReference>
<organism evidence="10 11">
    <name type="scientific">Lihuaxuella thermophila</name>
    <dbReference type="NCBI Taxonomy" id="1173111"/>
    <lineage>
        <taxon>Bacteria</taxon>
        <taxon>Bacillati</taxon>
        <taxon>Bacillota</taxon>
        <taxon>Bacilli</taxon>
        <taxon>Bacillales</taxon>
        <taxon>Thermoactinomycetaceae</taxon>
        <taxon>Lihuaxuella</taxon>
    </lineage>
</organism>
<dbReference type="Gene3D" id="3.40.50.200">
    <property type="entry name" value="Peptidase S8/S53 domain"/>
    <property type="match status" value="1"/>
</dbReference>
<dbReference type="STRING" id="1173111.SAMN05444955_112126"/>
<evidence type="ECO:0000259" key="9">
    <source>
        <dbReference type="Pfam" id="PF00082"/>
    </source>
</evidence>
<gene>
    <name evidence="10" type="ORF">SAMN05444955_112126</name>
</gene>
<evidence type="ECO:0000256" key="6">
    <source>
        <dbReference type="PROSITE-ProRule" id="PRU01240"/>
    </source>
</evidence>
<keyword evidence="4 6" id="KW-0720">Serine protease</keyword>
<name>A0A1H8GXL0_9BACL</name>
<feature type="signal peptide" evidence="8">
    <location>
        <begin position="1"/>
        <end position="28"/>
    </location>
</feature>
<sequence>MRKLISASLSIFLAAAMIAPGTAGSASAESAGQQKYTINFKGAGVPENAGKMIQDAGGTLVRSDAELAFAQAVSNDPHFLDKIRANPSVEDAGRTLKIVQDQPVKEEASLNTTNPSLYDQQWDIQQVTQNGASYQLPGGKGNKNIVVGIIDTGVDLEHPDLKNNIVDAKSFVPGEATAQDVQGHGTHVAGAVAANGKVLGVGPELGIGALKVFAADGYAETVNIAAALKYAADKDYDVVNMSLGDYLYLQDPEHNTNDIRADLNLFKKAIAYATKKGVTVVGSAGNAAANITNPGQLTRFFDEENNGATHRDPSTNLLIRVSSGNKNKQLAYYSNYGVGKIDVMSPGGDRGPHYDPATRKGADPSYMCLSTVPIVDSNQNVIGHGYARYIGTSMAAPKVAGLAGVIIAKHGKNNLTPAQVKAIIEQSAEDIYKSGYDAESGFGLVNAVNALHHP</sequence>
<dbReference type="PROSITE" id="PS00138">
    <property type="entry name" value="SUBTILASE_SER"/>
    <property type="match status" value="1"/>
</dbReference>
<dbReference type="InterPro" id="IPR022398">
    <property type="entry name" value="Peptidase_S8_His-AS"/>
</dbReference>
<dbReference type="InterPro" id="IPR023828">
    <property type="entry name" value="Peptidase_S8_Ser-AS"/>
</dbReference>
<dbReference type="AlphaFoldDB" id="A0A1H8GXL0"/>
<keyword evidence="8" id="KW-0732">Signal</keyword>
<dbReference type="GO" id="GO:0004252">
    <property type="term" value="F:serine-type endopeptidase activity"/>
    <property type="evidence" value="ECO:0007669"/>
    <property type="project" value="UniProtKB-UniRule"/>
</dbReference>
<dbReference type="InterPro" id="IPR036852">
    <property type="entry name" value="Peptidase_S8/S53_dom_sf"/>
</dbReference>
<dbReference type="SUPFAM" id="SSF52743">
    <property type="entry name" value="Subtilisin-like"/>
    <property type="match status" value="1"/>
</dbReference>
<keyword evidence="11" id="KW-1185">Reference proteome</keyword>
<dbReference type="InterPro" id="IPR000209">
    <property type="entry name" value="Peptidase_S8/S53_dom"/>
</dbReference>
<feature type="domain" description="Peptidase S8/S53" evidence="9">
    <location>
        <begin position="143"/>
        <end position="443"/>
    </location>
</feature>
<dbReference type="PROSITE" id="PS51892">
    <property type="entry name" value="SUBTILASE"/>
    <property type="match status" value="1"/>
</dbReference>
<evidence type="ECO:0000313" key="11">
    <source>
        <dbReference type="Proteomes" id="UP000199695"/>
    </source>
</evidence>
<feature type="active site" description="Charge relay system" evidence="5 6">
    <location>
        <position position="151"/>
    </location>
</feature>
<dbReference type="InterPro" id="IPR050131">
    <property type="entry name" value="Peptidase_S8_subtilisin-like"/>
</dbReference>
<dbReference type="RefSeq" id="WP_244527567.1">
    <property type="nucleotide sequence ID" value="NZ_FOCQ01000012.1"/>
</dbReference>
<proteinExistence type="inferred from homology"/>
<dbReference type="PROSITE" id="PS00136">
    <property type="entry name" value="SUBTILASE_ASP"/>
    <property type="match status" value="1"/>
</dbReference>